<feature type="non-terminal residue" evidence="2">
    <location>
        <position position="1"/>
    </location>
</feature>
<feature type="transmembrane region" description="Helical" evidence="1">
    <location>
        <begin position="47"/>
        <end position="67"/>
    </location>
</feature>
<keyword evidence="1" id="KW-0812">Transmembrane</keyword>
<sequence>FTSEAFIQTEFNVMLYSVNYPTFDGSGDGILHDPVFSVFMTWEAQSIISIVLLLGGITLIGVATILITRRKNKLIRSAS</sequence>
<organism evidence="2">
    <name type="scientific">marine sediment metagenome</name>
    <dbReference type="NCBI Taxonomy" id="412755"/>
    <lineage>
        <taxon>unclassified sequences</taxon>
        <taxon>metagenomes</taxon>
        <taxon>ecological metagenomes</taxon>
    </lineage>
</organism>
<protein>
    <submittedName>
        <fullName evidence="2">Uncharacterized protein</fullName>
    </submittedName>
</protein>
<dbReference type="EMBL" id="BART01009231">
    <property type="protein sequence ID" value="GAG65063.1"/>
    <property type="molecule type" value="Genomic_DNA"/>
</dbReference>
<keyword evidence="1" id="KW-0472">Membrane</keyword>
<dbReference type="AlphaFoldDB" id="X0ZX67"/>
<accession>X0ZX67</accession>
<dbReference type="NCBIfam" id="TIGR01167">
    <property type="entry name" value="LPXTG_anchor"/>
    <property type="match status" value="1"/>
</dbReference>
<keyword evidence="1" id="KW-1133">Transmembrane helix</keyword>
<evidence type="ECO:0000313" key="2">
    <source>
        <dbReference type="EMBL" id="GAG65063.1"/>
    </source>
</evidence>
<name>X0ZX67_9ZZZZ</name>
<comment type="caution">
    <text evidence="2">The sequence shown here is derived from an EMBL/GenBank/DDBJ whole genome shotgun (WGS) entry which is preliminary data.</text>
</comment>
<proteinExistence type="predicted"/>
<evidence type="ECO:0000256" key="1">
    <source>
        <dbReference type="SAM" id="Phobius"/>
    </source>
</evidence>
<gene>
    <name evidence="2" type="ORF">S01H4_20517</name>
</gene>
<reference evidence="2" key="1">
    <citation type="journal article" date="2014" name="Front. Microbiol.">
        <title>High frequency of phylogenetically diverse reductive dehalogenase-homologous genes in deep subseafloor sedimentary metagenomes.</title>
        <authorList>
            <person name="Kawai M."/>
            <person name="Futagami T."/>
            <person name="Toyoda A."/>
            <person name="Takaki Y."/>
            <person name="Nishi S."/>
            <person name="Hori S."/>
            <person name="Arai W."/>
            <person name="Tsubouchi T."/>
            <person name="Morono Y."/>
            <person name="Uchiyama I."/>
            <person name="Ito T."/>
            <person name="Fujiyama A."/>
            <person name="Inagaki F."/>
            <person name="Takami H."/>
        </authorList>
    </citation>
    <scope>NUCLEOTIDE SEQUENCE</scope>
    <source>
        <strain evidence="2">Expedition CK06-06</strain>
    </source>
</reference>